<name>A0A4D4J9Y5_9PSEU</name>
<accession>A0A4D4J9Y5</accession>
<dbReference type="Proteomes" id="UP000298860">
    <property type="component" value="Unassembled WGS sequence"/>
</dbReference>
<evidence type="ECO:0000259" key="1">
    <source>
        <dbReference type="Pfam" id="PF01738"/>
    </source>
</evidence>
<reference evidence="3" key="1">
    <citation type="submission" date="2019-04" db="EMBL/GenBank/DDBJ databases">
        <title>Draft genome sequence of Pseudonocardiaceae bacterium SL3-2-4.</title>
        <authorList>
            <person name="Ningsih F."/>
            <person name="Yokota A."/>
            <person name="Sakai Y."/>
            <person name="Nanatani K."/>
            <person name="Yabe S."/>
            <person name="Oetari A."/>
            <person name="Sjamsuridzal W."/>
        </authorList>
    </citation>
    <scope>NUCLEOTIDE SEQUENCE [LARGE SCALE GENOMIC DNA]</scope>
    <source>
        <strain evidence="3">SL3-2-4</strain>
    </source>
</reference>
<evidence type="ECO:0000313" key="3">
    <source>
        <dbReference type="Proteomes" id="UP000298860"/>
    </source>
</evidence>
<protein>
    <recommendedName>
        <fullName evidence="1">Dienelactone hydrolase domain-containing protein</fullName>
    </recommendedName>
</protein>
<dbReference type="InterPro" id="IPR029058">
    <property type="entry name" value="AB_hydrolase_fold"/>
</dbReference>
<organism evidence="2 3">
    <name type="scientific">Gandjariella thermophila</name>
    <dbReference type="NCBI Taxonomy" id="1931992"/>
    <lineage>
        <taxon>Bacteria</taxon>
        <taxon>Bacillati</taxon>
        <taxon>Actinomycetota</taxon>
        <taxon>Actinomycetes</taxon>
        <taxon>Pseudonocardiales</taxon>
        <taxon>Pseudonocardiaceae</taxon>
        <taxon>Gandjariella</taxon>
    </lineage>
</organism>
<dbReference type="AlphaFoldDB" id="A0A4D4J9Y5"/>
<dbReference type="EMBL" id="BJFL01000017">
    <property type="protein sequence ID" value="GDY31810.1"/>
    <property type="molecule type" value="Genomic_DNA"/>
</dbReference>
<dbReference type="GO" id="GO:0016787">
    <property type="term" value="F:hydrolase activity"/>
    <property type="evidence" value="ECO:0007669"/>
    <property type="project" value="InterPro"/>
</dbReference>
<gene>
    <name evidence="2" type="ORF">GTS_34430</name>
</gene>
<dbReference type="Gene3D" id="3.40.50.1820">
    <property type="entry name" value="alpha/beta hydrolase"/>
    <property type="match status" value="1"/>
</dbReference>
<sequence length="206" mass="22251">MFYPGWLTGTDIALSRPEPTVTLTAGIAGRLLFLTGEDDHLVTADQVRQIIGHLADAGVRHEMVVYPDTPYGFFCEERDTFRQARRRRVAPHPRPARRGVGLTVRRHHLGSGLVVHFGVSSGDVSAHSAPVKPVTEVVSKGWPPSSMTFDFVVPPSIQLNVAFQVQSQCSICTSITSASGSFAVAVYGNFRASARTSSGRAFVGSQ</sequence>
<dbReference type="InterPro" id="IPR002925">
    <property type="entry name" value="Dienelactn_hydro"/>
</dbReference>
<feature type="domain" description="Dienelactone hydrolase" evidence="1">
    <location>
        <begin position="2"/>
        <end position="82"/>
    </location>
</feature>
<evidence type="ECO:0000313" key="2">
    <source>
        <dbReference type="EMBL" id="GDY31810.1"/>
    </source>
</evidence>
<proteinExistence type="predicted"/>
<dbReference type="SUPFAM" id="SSF53474">
    <property type="entry name" value="alpha/beta-Hydrolases"/>
    <property type="match status" value="1"/>
</dbReference>
<keyword evidence="3" id="KW-1185">Reference proteome</keyword>
<comment type="caution">
    <text evidence="2">The sequence shown here is derived from an EMBL/GenBank/DDBJ whole genome shotgun (WGS) entry which is preliminary data.</text>
</comment>
<dbReference type="Pfam" id="PF01738">
    <property type="entry name" value="DLH"/>
    <property type="match status" value="1"/>
</dbReference>